<feature type="domain" description="HTH lysR-type" evidence="5">
    <location>
        <begin position="1"/>
        <end position="58"/>
    </location>
</feature>
<name>A0ABW3C634_SPHXN</name>
<dbReference type="CDD" id="cd05466">
    <property type="entry name" value="PBP2_LTTR_substrate"/>
    <property type="match status" value="1"/>
</dbReference>
<dbReference type="RefSeq" id="WP_381490728.1">
    <property type="nucleotide sequence ID" value="NZ_JBHTIK010000005.1"/>
</dbReference>
<proteinExistence type="inferred from homology"/>
<evidence type="ECO:0000256" key="2">
    <source>
        <dbReference type="ARBA" id="ARBA00023015"/>
    </source>
</evidence>
<evidence type="ECO:0000256" key="1">
    <source>
        <dbReference type="ARBA" id="ARBA00009437"/>
    </source>
</evidence>
<dbReference type="InterPro" id="IPR005119">
    <property type="entry name" value="LysR_subst-bd"/>
</dbReference>
<gene>
    <name evidence="6" type="ORF">ACFQ00_11675</name>
</gene>
<dbReference type="EMBL" id="JBHTIK010000005">
    <property type="protein sequence ID" value="MFD0848987.1"/>
    <property type="molecule type" value="Genomic_DNA"/>
</dbReference>
<dbReference type="PANTHER" id="PTHR30346:SF28">
    <property type="entry name" value="HTH-TYPE TRANSCRIPTIONAL REGULATOR CYNR"/>
    <property type="match status" value="1"/>
</dbReference>
<evidence type="ECO:0000256" key="3">
    <source>
        <dbReference type="ARBA" id="ARBA00023125"/>
    </source>
</evidence>
<dbReference type="InterPro" id="IPR036388">
    <property type="entry name" value="WH-like_DNA-bd_sf"/>
</dbReference>
<comment type="caution">
    <text evidence="6">The sequence shown here is derived from an EMBL/GenBank/DDBJ whole genome shotgun (WGS) entry which is preliminary data.</text>
</comment>
<dbReference type="Proteomes" id="UP001597124">
    <property type="component" value="Unassembled WGS sequence"/>
</dbReference>
<keyword evidence="4" id="KW-0804">Transcription</keyword>
<organism evidence="6 7">
    <name type="scientific">Sphingosinicella xenopeptidilytica</name>
    <dbReference type="NCBI Taxonomy" id="364098"/>
    <lineage>
        <taxon>Bacteria</taxon>
        <taxon>Pseudomonadati</taxon>
        <taxon>Pseudomonadota</taxon>
        <taxon>Alphaproteobacteria</taxon>
        <taxon>Sphingomonadales</taxon>
        <taxon>Sphingosinicellaceae</taxon>
        <taxon>Sphingosinicella</taxon>
    </lineage>
</organism>
<evidence type="ECO:0000313" key="6">
    <source>
        <dbReference type="EMBL" id="MFD0848987.1"/>
    </source>
</evidence>
<evidence type="ECO:0000256" key="4">
    <source>
        <dbReference type="ARBA" id="ARBA00023163"/>
    </source>
</evidence>
<comment type="similarity">
    <text evidence="1">Belongs to the LysR transcriptional regulatory family.</text>
</comment>
<accession>A0ABW3C634</accession>
<dbReference type="PANTHER" id="PTHR30346">
    <property type="entry name" value="TRANSCRIPTIONAL DUAL REGULATOR HCAR-RELATED"/>
    <property type="match status" value="1"/>
</dbReference>
<dbReference type="InterPro" id="IPR036390">
    <property type="entry name" value="WH_DNA-bd_sf"/>
</dbReference>
<evidence type="ECO:0000259" key="5">
    <source>
        <dbReference type="PROSITE" id="PS50931"/>
    </source>
</evidence>
<dbReference type="SUPFAM" id="SSF46785">
    <property type="entry name" value="Winged helix' DNA-binding domain"/>
    <property type="match status" value="1"/>
</dbReference>
<keyword evidence="2" id="KW-0805">Transcription regulation</keyword>
<dbReference type="InterPro" id="IPR000847">
    <property type="entry name" value="LysR_HTH_N"/>
</dbReference>
<dbReference type="PROSITE" id="PS50931">
    <property type="entry name" value="HTH_LYSR"/>
    <property type="match status" value="1"/>
</dbReference>
<dbReference type="PRINTS" id="PR00039">
    <property type="entry name" value="HTHLYSR"/>
</dbReference>
<protein>
    <submittedName>
        <fullName evidence="6">LysR family transcriptional regulator</fullName>
    </submittedName>
</protein>
<reference evidence="7" key="1">
    <citation type="journal article" date="2019" name="Int. J. Syst. Evol. Microbiol.">
        <title>The Global Catalogue of Microorganisms (GCM) 10K type strain sequencing project: providing services to taxonomists for standard genome sequencing and annotation.</title>
        <authorList>
            <consortium name="The Broad Institute Genomics Platform"/>
            <consortium name="The Broad Institute Genome Sequencing Center for Infectious Disease"/>
            <person name="Wu L."/>
            <person name="Ma J."/>
        </authorList>
    </citation>
    <scope>NUCLEOTIDE SEQUENCE [LARGE SCALE GENOMIC DNA]</scope>
    <source>
        <strain evidence="7">CCUG 52537</strain>
    </source>
</reference>
<evidence type="ECO:0000313" key="7">
    <source>
        <dbReference type="Proteomes" id="UP001597124"/>
    </source>
</evidence>
<keyword evidence="7" id="KW-1185">Reference proteome</keyword>
<dbReference type="SUPFAM" id="SSF53850">
    <property type="entry name" value="Periplasmic binding protein-like II"/>
    <property type="match status" value="1"/>
</dbReference>
<dbReference type="Pfam" id="PF03466">
    <property type="entry name" value="LysR_substrate"/>
    <property type="match status" value="1"/>
</dbReference>
<dbReference type="Gene3D" id="3.40.190.290">
    <property type="match status" value="1"/>
</dbReference>
<keyword evidence="3" id="KW-0238">DNA-binding</keyword>
<dbReference type="Gene3D" id="1.10.10.10">
    <property type="entry name" value="Winged helix-like DNA-binding domain superfamily/Winged helix DNA-binding domain"/>
    <property type="match status" value="1"/>
</dbReference>
<sequence>MNIRSLRYFLKVAEYGNVTRAAAELHLTQPALTRHIALLEDELQAKLLMRHGRGVQLTEAGRLVTERAAILIAQIEDLADELAARETQPQGSLSVGLPYAWSQMAVEVLARFRELHPDVRIRCIIDSSETLEGMLKSRYIDAAVLTLLEDDAEIETRVLANDNRFLFGPMDSDLRDIDHVPMTELAYRPIIRQHNATVSLKRMHQRLSRHGLTVNTVIETSSSMLLDLVEAGLGYVVMPGCALTLRGHNVKATRIEGLTTVWTFGRLKTRPRTAAIDVFDTLLRETMKPKVASGEWPAVTLMDV</sequence>
<dbReference type="Pfam" id="PF00126">
    <property type="entry name" value="HTH_1"/>
    <property type="match status" value="1"/>
</dbReference>